<dbReference type="AlphaFoldDB" id="A0A6G4WSL6"/>
<dbReference type="NCBIfam" id="TIGR04188">
    <property type="entry name" value="methyltr_grsp"/>
    <property type="match status" value="1"/>
</dbReference>
<protein>
    <recommendedName>
        <fullName evidence="4">Protein-L-isoaspartate O-methyltransferase</fullName>
        <ecNumber evidence="3">2.1.1.77</ecNumber>
    </recommendedName>
    <alternativeName>
        <fullName evidence="11">L-isoaspartyl protein carboxyl methyltransferase</fullName>
    </alternativeName>
    <alternativeName>
        <fullName evidence="9">Protein L-isoaspartyl methyltransferase</fullName>
    </alternativeName>
    <alternativeName>
        <fullName evidence="10">Protein-beta-aspartate methyltransferase</fullName>
    </alternativeName>
</protein>
<keyword evidence="5" id="KW-0963">Cytoplasm</keyword>
<sequence>MRAVRAVISLPPAPHRSRSTARTTAPAGAASPYGSTSPRARNRHRVRAHGRDDASAWSPATLIGHRAAHRRRSRRPPGARSRTVPPPDSAELRHGLADLLAQDGVLKTAAWRKAVEEVPREQFLPSFFRDEPGPDGVPRYVPVTRAADAAEWLALVYRNETWVTQLDGHVTAETADGPVSGFPTSSSTMPATVVGMSEALDVEDGMKVLEIGTGTGYSTGLLCHRLGADNVASVEVDPEVAKRADDALEALGYSTWTVTGDGLLGHPRRAPYDRTVATCALRRIPYAWVRQTRPGGVILATVGPSAWSYGTGLVKLTVKDDGTAEGRVIARTSFMPARAQAAVPLSGDLAARAAYADTERETALSPDLLREWMPAFLAQLAAPGSQLVRATSSGRETVYLFDTGREAFAALTADGDRWNVRQGGPVAIWDAIEYAVSAWQEADEPDITAVRLTVTPEAHVYWIAEHPALRWQHPHPPLSA</sequence>
<evidence type="ECO:0000256" key="9">
    <source>
        <dbReference type="ARBA" id="ARBA00030757"/>
    </source>
</evidence>
<dbReference type="InterPro" id="IPR026448">
    <property type="entry name" value="Methyltr_grasp"/>
</dbReference>
<evidence type="ECO:0000256" key="3">
    <source>
        <dbReference type="ARBA" id="ARBA00011890"/>
    </source>
</evidence>
<evidence type="ECO:0000256" key="11">
    <source>
        <dbReference type="ARBA" id="ARBA00031350"/>
    </source>
</evidence>
<feature type="region of interest" description="Disordered" evidence="12">
    <location>
        <begin position="1"/>
        <end position="89"/>
    </location>
</feature>
<dbReference type="Proteomes" id="UP000477722">
    <property type="component" value="Unassembled WGS sequence"/>
</dbReference>
<gene>
    <name evidence="13" type="ORF">G5C65_07865</name>
</gene>
<evidence type="ECO:0000256" key="1">
    <source>
        <dbReference type="ARBA" id="ARBA00004496"/>
    </source>
</evidence>
<comment type="caution">
    <text evidence="13">The sequence shown here is derived from an EMBL/GenBank/DDBJ whole genome shotgun (WGS) entry which is preliminary data.</text>
</comment>
<evidence type="ECO:0000256" key="5">
    <source>
        <dbReference type="ARBA" id="ARBA00022490"/>
    </source>
</evidence>
<evidence type="ECO:0000256" key="6">
    <source>
        <dbReference type="ARBA" id="ARBA00022603"/>
    </source>
</evidence>
<keyword evidence="7 13" id="KW-0808">Transferase</keyword>
<evidence type="ECO:0000313" key="13">
    <source>
        <dbReference type="EMBL" id="NGO68269.1"/>
    </source>
</evidence>
<dbReference type="GO" id="GO:0005737">
    <property type="term" value="C:cytoplasm"/>
    <property type="evidence" value="ECO:0007669"/>
    <property type="project" value="UniProtKB-SubCell"/>
</dbReference>
<comment type="similarity">
    <text evidence="2">Belongs to the methyltransferase superfamily. L-isoaspartyl/D-aspartyl protein methyltransferase family.</text>
</comment>
<name>A0A6G4WSL6_9ACTN</name>
<feature type="compositionally biased region" description="Basic residues" evidence="12">
    <location>
        <begin position="66"/>
        <end position="77"/>
    </location>
</feature>
<dbReference type="InterPro" id="IPR029063">
    <property type="entry name" value="SAM-dependent_MTases_sf"/>
</dbReference>
<reference evidence="13 14" key="1">
    <citation type="submission" date="2020-02" db="EMBL/GenBank/DDBJ databases">
        <title>Whole-genome analyses of novel actinobacteria.</title>
        <authorList>
            <person name="Sahin N."/>
            <person name="Tatar D."/>
        </authorList>
    </citation>
    <scope>NUCLEOTIDE SEQUENCE [LARGE SCALE GENOMIC DNA]</scope>
    <source>
        <strain evidence="13 14">SB3404</strain>
    </source>
</reference>
<evidence type="ECO:0000256" key="8">
    <source>
        <dbReference type="ARBA" id="ARBA00022691"/>
    </source>
</evidence>
<dbReference type="SUPFAM" id="SSF53335">
    <property type="entry name" value="S-adenosyl-L-methionine-dependent methyltransferases"/>
    <property type="match status" value="1"/>
</dbReference>
<keyword evidence="8" id="KW-0949">S-adenosyl-L-methionine</keyword>
<dbReference type="GO" id="GO:0004719">
    <property type="term" value="F:protein-L-isoaspartate (D-aspartate) O-methyltransferase activity"/>
    <property type="evidence" value="ECO:0007669"/>
    <property type="project" value="UniProtKB-EC"/>
</dbReference>
<evidence type="ECO:0000256" key="7">
    <source>
        <dbReference type="ARBA" id="ARBA00022679"/>
    </source>
</evidence>
<dbReference type="Gene3D" id="3.40.50.150">
    <property type="entry name" value="Vaccinia Virus protein VP39"/>
    <property type="match status" value="1"/>
</dbReference>
<organism evidence="13 14">
    <name type="scientific">Streptomyces boncukensis</name>
    <dbReference type="NCBI Taxonomy" id="2711219"/>
    <lineage>
        <taxon>Bacteria</taxon>
        <taxon>Bacillati</taxon>
        <taxon>Actinomycetota</taxon>
        <taxon>Actinomycetes</taxon>
        <taxon>Kitasatosporales</taxon>
        <taxon>Streptomycetaceae</taxon>
        <taxon>Streptomyces</taxon>
    </lineage>
</organism>
<dbReference type="GO" id="GO:0032259">
    <property type="term" value="P:methylation"/>
    <property type="evidence" value="ECO:0007669"/>
    <property type="project" value="UniProtKB-KW"/>
</dbReference>
<dbReference type="PANTHER" id="PTHR11579">
    <property type="entry name" value="PROTEIN-L-ISOASPARTATE O-METHYLTRANSFERASE"/>
    <property type="match status" value="1"/>
</dbReference>
<evidence type="ECO:0000256" key="12">
    <source>
        <dbReference type="SAM" id="MobiDB-lite"/>
    </source>
</evidence>
<dbReference type="InterPro" id="IPR000682">
    <property type="entry name" value="PCMT"/>
</dbReference>
<dbReference type="PANTHER" id="PTHR11579:SF0">
    <property type="entry name" value="PROTEIN-L-ISOASPARTATE(D-ASPARTATE) O-METHYLTRANSFERASE"/>
    <property type="match status" value="1"/>
</dbReference>
<keyword evidence="6 13" id="KW-0489">Methyltransferase</keyword>
<evidence type="ECO:0000256" key="10">
    <source>
        <dbReference type="ARBA" id="ARBA00031323"/>
    </source>
</evidence>
<dbReference type="Pfam" id="PF01135">
    <property type="entry name" value="PCMT"/>
    <property type="match status" value="1"/>
</dbReference>
<proteinExistence type="inferred from homology"/>
<evidence type="ECO:0000313" key="14">
    <source>
        <dbReference type="Proteomes" id="UP000477722"/>
    </source>
</evidence>
<evidence type="ECO:0000256" key="4">
    <source>
        <dbReference type="ARBA" id="ARBA00013346"/>
    </source>
</evidence>
<dbReference type="EC" id="2.1.1.77" evidence="3"/>
<keyword evidence="14" id="KW-1185">Reference proteome</keyword>
<evidence type="ECO:0000256" key="2">
    <source>
        <dbReference type="ARBA" id="ARBA00005369"/>
    </source>
</evidence>
<accession>A0A6G4WSL6</accession>
<comment type="subcellular location">
    <subcellularLocation>
        <location evidence="1">Cytoplasm</location>
    </subcellularLocation>
</comment>
<dbReference type="CDD" id="cd02440">
    <property type="entry name" value="AdoMet_MTases"/>
    <property type="match status" value="1"/>
</dbReference>
<dbReference type="EMBL" id="JAAKZZ010000051">
    <property type="protein sequence ID" value="NGO68269.1"/>
    <property type="molecule type" value="Genomic_DNA"/>
</dbReference>